<name>A0A0F9W4V6_9ZZZZ</name>
<dbReference type="AlphaFoldDB" id="A0A0F9W4V6"/>
<protein>
    <recommendedName>
        <fullName evidence="1">DUF7736 domain-containing protein</fullName>
    </recommendedName>
</protein>
<evidence type="ECO:0000259" key="1">
    <source>
        <dbReference type="Pfam" id="PF24875"/>
    </source>
</evidence>
<proteinExistence type="predicted"/>
<dbReference type="InterPro" id="IPR056638">
    <property type="entry name" value="DUF7736"/>
</dbReference>
<organism evidence="2">
    <name type="scientific">marine sediment metagenome</name>
    <dbReference type="NCBI Taxonomy" id="412755"/>
    <lineage>
        <taxon>unclassified sequences</taxon>
        <taxon>metagenomes</taxon>
        <taxon>ecological metagenomes</taxon>
    </lineage>
</organism>
<feature type="domain" description="DUF7736" evidence="1">
    <location>
        <begin position="3"/>
        <end position="57"/>
    </location>
</feature>
<accession>A0A0F9W4V6</accession>
<dbReference type="EMBL" id="LAZR01000350">
    <property type="protein sequence ID" value="KKN73083.1"/>
    <property type="molecule type" value="Genomic_DNA"/>
</dbReference>
<gene>
    <name evidence="2" type="ORF">LCGC14_0403920</name>
</gene>
<evidence type="ECO:0000313" key="2">
    <source>
        <dbReference type="EMBL" id="KKN73083.1"/>
    </source>
</evidence>
<sequence length="64" mass="7303">MTKREAAIVSAYTGIMLGHFSDLQDYTEKLLQRPVWTHQFANKKIVNEIKNKSKQDFCSISVSG</sequence>
<reference evidence="2" key="1">
    <citation type="journal article" date="2015" name="Nature">
        <title>Complex archaea that bridge the gap between prokaryotes and eukaryotes.</title>
        <authorList>
            <person name="Spang A."/>
            <person name="Saw J.H."/>
            <person name="Jorgensen S.L."/>
            <person name="Zaremba-Niedzwiedzka K."/>
            <person name="Martijn J."/>
            <person name="Lind A.E."/>
            <person name="van Eijk R."/>
            <person name="Schleper C."/>
            <person name="Guy L."/>
            <person name="Ettema T.J."/>
        </authorList>
    </citation>
    <scope>NUCLEOTIDE SEQUENCE</scope>
</reference>
<comment type="caution">
    <text evidence="2">The sequence shown here is derived from an EMBL/GenBank/DDBJ whole genome shotgun (WGS) entry which is preliminary data.</text>
</comment>
<dbReference type="Pfam" id="PF24875">
    <property type="entry name" value="DUF7736"/>
    <property type="match status" value="1"/>
</dbReference>